<dbReference type="EMBL" id="GEGO01006456">
    <property type="protein sequence ID" value="JAR88948.1"/>
    <property type="molecule type" value="Transcribed_RNA"/>
</dbReference>
<dbReference type="AlphaFoldDB" id="A0A147BDV8"/>
<feature type="transmembrane region" description="Helical" evidence="1">
    <location>
        <begin position="6"/>
        <end position="29"/>
    </location>
</feature>
<evidence type="ECO:0000313" key="2">
    <source>
        <dbReference type="EMBL" id="JAR88948.1"/>
    </source>
</evidence>
<evidence type="ECO:0000256" key="1">
    <source>
        <dbReference type="SAM" id="Phobius"/>
    </source>
</evidence>
<reference evidence="2" key="1">
    <citation type="journal article" date="2018" name="PLoS Negl. Trop. Dis.">
        <title>Sialome diversity of ticks revealed by RNAseq of single tick salivary glands.</title>
        <authorList>
            <person name="Perner J."/>
            <person name="Kropackova S."/>
            <person name="Kopacek P."/>
            <person name="Ribeiro J.M."/>
        </authorList>
    </citation>
    <scope>NUCLEOTIDE SEQUENCE</scope>
    <source>
        <strain evidence="2">Siblings of single egg batch collected in Ceske Budejovice</strain>
        <tissue evidence="2">Salivary glands</tissue>
    </source>
</reference>
<name>A0A147BDV8_IXORI</name>
<sequence length="129" mass="14194">MLKLWMLMGVLLLLKILLVVSVVMLRLLLGNSKRLRLRVGRLRVDYHLLLPRAGRSPVCLRADPRLGLSSRWKHVCVDSHRSRGGRLGGNRAGRSDLLGLGCLLQLLLLLLLGLLLHDRGGLGDGCGHG</sequence>
<organism evidence="2">
    <name type="scientific">Ixodes ricinus</name>
    <name type="common">Common tick</name>
    <name type="synonym">Acarus ricinus</name>
    <dbReference type="NCBI Taxonomy" id="34613"/>
    <lineage>
        <taxon>Eukaryota</taxon>
        <taxon>Metazoa</taxon>
        <taxon>Ecdysozoa</taxon>
        <taxon>Arthropoda</taxon>
        <taxon>Chelicerata</taxon>
        <taxon>Arachnida</taxon>
        <taxon>Acari</taxon>
        <taxon>Parasitiformes</taxon>
        <taxon>Ixodida</taxon>
        <taxon>Ixodoidea</taxon>
        <taxon>Ixodidae</taxon>
        <taxon>Ixodinae</taxon>
        <taxon>Ixodes</taxon>
    </lineage>
</organism>
<accession>A0A147BDV8</accession>
<feature type="transmembrane region" description="Helical" evidence="1">
    <location>
        <begin position="97"/>
        <end position="116"/>
    </location>
</feature>
<keyword evidence="1" id="KW-0472">Membrane</keyword>
<protein>
    <submittedName>
        <fullName evidence="2">Uncharacterized protein</fullName>
    </submittedName>
</protein>
<keyword evidence="1" id="KW-0812">Transmembrane</keyword>
<keyword evidence="1" id="KW-1133">Transmembrane helix</keyword>
<proteinExistence type="predicted"/>